<evidence type="ECO:0008006" key="8">
    <source>
        <dbReference type="Google" id="ProtNLM"/>
    </source>
</evidence>
<dbReference type="RefSeq" id="WP_145084905.1">
    <property type="nucleotide sequence ID" value="NZ_CP036274.1"/>
</dbReference>
<dbReference type="KEGG" id="aagg:ETAA8_07070"/>
<feature type="transmembrane region" description="Helical" evidence="5">
    <location>
        <begin position="21"/>
        <end position="39"/>
    </location>
</feature>
<feature type="transmembrane region" description="Helical" evidence="5">
    <location>
        <begin position="112"/>
        <end position="132"/>
    </location>
</feature>
<evidence type="ECO:0000256" key="4">
    <source>
        <dbReference type="ARBA" id="ARBA00023136"/>
    </source>
</evidence>
<proteinExistence type="predicted"/>
<evidence type="ECO:0000313" key="6">
    <source>
        <dbReference type="EMBL" id="QDU25637.1"/>
    </source>
</evidence>
<feature type="transmembrane region" description="Helical" evidence="5">
    <location>
        <begin position="86"/>
        <end position="106"/>
    </location>
</feature>
<keyword evidence="7" id="KW-1185">Reference proteome</keyword>
<dbReference type="Pfam" id="PF13564">
    <property type="entry name" value="DoxX_2"/>
    <property type="match status" value="1"/>
</dbReference>
<dbReference type="InterPro" id="IPR032808">
    <property type="entry name" value="DoxX"/>
</dbReference>
<dbReference type="GO" id="GO:0016020">
    <property type="term" value="C:membrane"/>
    <property type="evidence" value="ECO:0007669"/>
    <property type="project" value="UniProtKB-SubCell"/>
</dbReference>
<evidence type="ECO:0000256" key="3">
    <source>
        <dbReference type="ARBA" id="ARBA00022989"/>
    </source>
</evidence>
<evidence type="ECO:0000256" key="2">
    <source>
        <dbReference type="ARBA" id="ARBA00022692"/>
    </source>
</evidence>
<accession>A0A517Y5W6</accession>
<organism evidence="6 7">
    <name type="scientific">Anatilimnocola aggregata</name>
    <dbReference type="NCBI Taxonomy" id="2528021"/>
    <lineage>
        <taxon>Bacteria</taxon>
        <taxon>Pseudomonadati</taxon>
        <taxon>Planctomycetota</taxon>
        <taxon>Planctomycetia</taxon>
        <taxon>Pirellulales</taxon>
        <taxon>Pirellulaceae</taxon>
        <taxon>Anatilimnocola</taxon>
    </lineage>
</organism>
<gene>
    <name evidence="6" type="ORF">ETAA8_07070</name>
</gene>
<evidence type="ECO:0000313" key="7">
    <source>
        <dbReference type="Proteomes" id="UP000315017"/>
    </source>
</evidence>
<name>A0A517Y5W6_9BACT</name>
<evidence type="ECO:0000256" key="1">
    <source>
        <dbReference type="ARBA" id="ARBA00004141"/>
    </source>
</evidence>
<feature type="transmembrane region" description="Helical" evidence="5">
    <location>
        <begin position="59"/>
        <end position="81"/>
    </location>
</feature>
<keyword evidence="3 5" id="KW-1133">Transmembrane helix</keyword>
<sequence length="144" mass="16195">MPQESTVPQPSQPRWMTYTGWFFTLLIFGTLLFSAWMKFSVVLKIGPWEDAAKEFSSLGISPETMAMIGGVEVVCALLYLFPRTAILGAVLLQGYLAAAFCTHLIARERNPAAEFELAPLIVAALMWLGILLREPRLRAIMFWR</sequence>
<evidence type="ECO:0000256" key="5">
    <source>
        <dbReference type="SAM" id="Phobius"/>
    </source>
</evidence>
<protein>
    <recommendedName>
        <fullName evidence="8">DoxX family protein</fullName>
    </recommendedName>
</protein>
<dbReference type="AlphaFoldDB" id="A0A517Y5W6"/>
<dbReference type="EMBL" id="CP036274">
    <property type="protein sequence ID" value="QDU25637.1"/>
    <property type="molecule type" value="Genomic_DNA"/>
</dbReference>
<dbReference type="OrthoDB" id="9811373at2"/>
<reference evidence="6 7" key="1">
    <citation type="submission" date="2019-02" db="EMBL/GenBank/DDBJ databases">
        <title>Deep-cultivation of Planctomycetes and their phenomic and genomic characterization uncovers novel biology.</title>
        <authorList>
            <person name="Wiegand S."/>
            <person name="Jogler M."/>
            <person name="Boedeker C."/>
            <person name="Pinto D."/>
            <person name="Vollmers J."/>
            <person name="Rivas-Marin E."/>
            <person name="Kohn T."/>
            <person name="Peeters S.H."/>
            <person name="Heuer A."/>
            <person name="Rast P."/>
            <person name="Oberbeckmann S."/>
            <person name="Bunk B."/>
            <person name="Jeske O."/>
            <person name="Meyerdierks A."/>
            <person name="Storesund J.E."/>
            <person name="Kallscheuer N."/>
            <person name="Luecker S."/>
            <person name="Lage O.M."/>
            <person name="Pohl T."/>
            <person name="Merkel B.J."/>
            <person name="Hornburger P."/>
            <person name="Mueller R.-W."/>
            <person name="Bruemmer F."/>
            <person name="Labrenz M."/>
            <person name="Spormann A.M."/>
            <person name="Op den Camp H."/>
            <person name="Overmann J."/>
            <person name="Amann R."/>
            <person name="Jetten M.S.M."/>
            <person name="Mascher T."/>
            <person name="Medema M.H."/>
            <person name="Devos D.P."/>
            <person name="Kaster A.-K."/>
            <person name="Ovreas L."/>
            <person name="Rohde M."/>
            <person name="Galperin M.Y."/>
            <person name="Jogler C."/>
        </authorList>
    </citation>
    <scope>NUCLEOTIDE SEQUENCE [LARGE SCALE GENOMIC DNA]</scope>
    <source>
        <strain evidence="6 7">ETA_A8</strain>
    </source>
</reference>
<keyword evidence="4 5" id="KW-0472">Membrane</keyword>
<keyword evidence="2 5" id="KW-0812">Transmembrane</keyword>
<comment type="subcellular location">
    <subcellularLocation>
        <location evidence="1">Membrane</location>
        <topology evidence="1">Multi-pass membrane protein</topology>
    </subcellularLocation>
</comment>
<dbReference type="Proteomes" id="UP000315017">
    <property type="component" value="Chromosome"/>
</dbReference>